<dbReference type="EMBL" id="JAHKSW010000029">
    <property type="protein sequence ID" value="KAG7314140.1"/>
    <property type="molecule type" value="Genomic_DNA"/>
</dbReference>
<accession>A0A9D3N298</accession>
<protein>
    <submittedName>
        <fullName evidence="1">Uncharacterized protein</fullName>
    </submittedName>
</protein>
<proteinExistence type="predicted"/>
<keyword evidence="2" id="KW-1185">Reference proteome</keyword>
<name>A0A9D3N298_9TELE</name>
<comment type="caution">
    <text evidence="1">The sequence shown here is derived from an EMBL/GenBank/DDBJ whole genome shotgun (WGS) entry which is preliminary data.</text>
</comment>
<dbReference type="AlphaFoldDB" id="A0A9D3N298"/>
<reference evidence="1 2" key="1">
    <citation type="submission" date="2021-06" db="EMBL/GenBank/DDBJ databases">
        <title>Chromosome-level genome assembly of the red-tail catfish (Hemibagrus wyckioides).</title>
        <authorList>
            <person name="Shao F."/>
        </authorList>
    </citation>
    <scope>NUCLEOTIDE SEQUENCE [LARGE SCALE GENOMIC DNA]</scope>
    <source>
        <strain evidence="1">EC202008001</strain>
        <tissue evidence="1">Blood</tissue>
    </source>
</reference>
<evidence type="ECO:0000313" key="2">
    <source>
        <dbReference type="Proteomes" id="UP000824219"/>
    </source>
</evidence>
<sequence>MSSFSLLSLWGMKQERLVALMLIRTRFCPLYSPPRRREGARTNLHFLPPGFERTAQTSPIKPVTLMMAERFPGPVDWKLDYMKREAEPVSIRVEKSITEETYKSAYKSKWSSSLHKPFC</sequence>
<evidence type="ECO:0000313" key="1">
    <source>
        <dbReference type="EMBL" id="KAG7314140.1"/>
    </source>
</evidence>
<dbReference type="Proteomes" id="UP000824219">
    <property type="component" value="Linkage Group LG29"/>
</dbReference>
<gene>
    <name evidence="1" type="ORF">KOW79_022636</name>
</gene>
<organism evidence="1 2">
    <name type="scientific">Hemibagrus wyckioides</name>
    <dbReference type="NCBI Taxonomy" id="337641"/>
    <lineage>
        <taxon>Eukaryota</taxon>
        <taxon>Metazoa</taxon>
        <taxon>Chordata</taxon>
        <taxon>Craniata</taxon>
        <taxon>Vertebrata</taxon>
        <taxon>Euteleostomi</taxon>
        <taxon>Actinopterygii</taxon>
        <taxon>Neopterygii</taxon>
        <taxon>Teleostei</taxon>
        <taxon>Ostariophysi</taxon>
        <taxon>Siluriformes</taxon>
        <taxon>Bagridae</taxon>
        <taxon>Hemibagrus</taxon>
    </lineage>
</organism>